<evidence type="ECO:0000313" key="9">
    <source>
        <dbReference type="EMBL" id="PNR46626.1"/>
    </source>
</evidence>
<evidence type="ECO:0000256" key="6">
    <source>
        <dbReference type="ARBA" id="ARBA00023163"/>
    </source>
</evidence>
<comment type="catalytic activity">
    <reaction evidence="7">
        <text>RNA(n) + a ribonucleoside 5'-triphosphate = RNA(n+1) + diphosphate</text>
        <dbReference type="Rhea" id="RHEA:21248"/>
        <dbReference type="Rhea" id="RHEA-COMP:14527"/>
        <dbReference type="Rhea" id="RHEA-COMP:17342"/>
        <dbReference type="ChEBI" id="CHEBI:33019"/>
        <dbReference type="ChEBI" id="CHEBI:61557"/>
        <dbReference type="ChEBI" id="CHEBI:140395"/>
        <dbReference type="EC" id="2.7.7.6"/>
    </reaction>
</comment>
<keyword evidence="5" id="KW-0548">Nucleotidyltransferase</keyword>
<dbReference type="InterPro" id="IPR045867">
    <property type="entry name" value="DNA-dir_RpoC_beta_prime"/>
</dbReference>
<dbReference type="STRING" id="3218.A0A2K1JYM4"/>
<evidence type="ECO:0000313" key="11">
    <source>
        <dbReference type="Proteomes" id="UP000006727"/>
    </source>
</evidence>
<dbReference type="Gramene" id="Pp3c10_11540V3.1">
    <property type="protein sequence ID" value="Pp3c10_11540V3.1"/>
    <property type="gene ID" value="Pp3c10_11540"/>
</dbReference>
<evidence type="ECO:0000256" key="1">
    <source>
        <dbReference type="ARBA" id="ARBA00006460"/>
    </source>
</evidence>
<protein>
    <recommendedName>
        <fullName evidence="2">DNA-directed RNA polymerase</fullName>
        <ecNumber evidence="2">2.7.7.6</ecNumber>
    </recommendedName>
</protein>
<feature type="domain" description="RNA polymerase N-terminal" evidence="8">
    <location>
        <begin position="42"/>
        <end position="245"/>
    </location>
</feature>
<dbReference type="GO" id="GO:0000428">
    <property type="term" value="C:DNA-directed RNA polymerase complex"/>
    <property type="evidence" value="ECO:0007669"/>
    <property type="project" value="UniProtKB-KW"/>
</dbReference>
<evidence type="ECO:0000256" key="5">
    <source>
        <dbReference type="ARBA" id="ARBA00022695"/>
    </source>
</evidence>
<dbReference type="SMART" id="SM00663">
    <property type="entry name" value="RPOLA_N"/>
    <property type="match status" value="1"/>
</dbReference>
<dbReference type="Pfam" id="PF05000">
    <property type="entry name" value="RNA_pol_Rpb1_4"/>
    <property type="match status" value="1"/>
</dbReference>
<reference evidence="9 11" key="2">
    <citation type="journal article" date="2018" name="Plant J.">
        <title>The Physcomitrella patens chromosome-scale assembly reveals moss genome structure and evolution.</title>
        <authorList>
            <person name="Lang D."/>
            <person name="Ullrich K.K."/>
            <person name="Murat F."/>
            <person name="Fuchs J."/>
            <person name="Jenkins J."/>
            <person name="Haas F.B."/>
            <person name="Piednoel M."/>
            <person name="Gundlach H."/>
            <person name="Van Bel M."/>
            <person name="Meyberg R."/>
            <person name="Vives C."/>
            <person name="Morata J."/>
            <person name="Symeonidi A."/>
            <person name="Hiss M."/>
            <person name="Muchero W."/>
            <person name="Kamisugi Y."/>
            <person name="Saleh O."/>
            <person name="Blanc G."/>
            <person name="Decker E.L."/>
            <person name="van Gessel N."/>
            <person name="Grimwood J."/>
            <person name="Hayes R.D."/>
            <person name="Graham S.W."/>
            <person name="Gunter L.E."/>
            <person name="McDaniel S.F."/>
            <person name="Hoernstein S.N.W."/>
            <person name="Larsson A."/>
            <person name="Li F.W."/>
            <person name="Perroud P.F."/>
            <person name="Phillips J."/>
            <person name="Ranjan P."/>
            <person name="Rokshar D.S."/>
            <person name="Rothfels C.J."/>
            <person name="Schneider L."/>
            <person name="Shu S."/>
            <person name="Stevenson D.W."/>
            <person name="Thummler F."/>
            <person name="Tillich M."/>
            <person name="Villarreal Aguilar J.C."/>
            <person name="Widiez T."/>
            <person name="Wong G.K."/>
            <person name="Wymore A."/>
            <person name="Zhang Y."/>
            <person name="Zimmer A.D."/>
            <person name="Quatrano R.S."/>
            <person name="Mayer K.F.X."/>
            <person name="Goodstein D."/>
            <person name="Casacuberta J.M."/>
            <person name="Vandepoele K."/>
            <person name="Reski R."/>
            <person name="Cuming A.C."/>
            <person name="Tuskan G.A."/>
            <person name="Maumus F."/>
            <person name="Salse J."/>
            <person name="Schmutz J."/>
            <person name="Rensing S.A."/>
        </authorList>
    </citation>
    <scope>NUCLEOTIDE SEQUENCE [LARGE SCALE GENOMIC DNA]</scope>
    <source>
        <strain evidence="10 11">cv. Gransden 2004</strain>
    </source>
</reference>
<dbReference type="Pfam" id="PF04983">
    <property type="entry name" value="RNA_pol_Rpb1_3"/>
    <property type="match status" value="1"/>
</dbReference>
<dbReference type="InterPro" id="IPR038120">
    <property type="entry name" value="Rpb1_funnel_sf"/>
</dbReference>
<reference evidence="10" key="3">
    <citation type="submission" date="2020-12" db="UniProtKB">
        <authorList>
            <consortium name="EnsemblPlants"/>
        </authorList>
    </citation>
    <scope>IDENTIFICATION</scope>
</reference>
<organism evidence="9">
    <name type="scientific">Physcomitrium patens</name>
    <name type="common">Spreading-leaved earth moss</name>
    <name type="synonym">Physcomitrella patens</name>
    <dbReference type="NCBI Taxonomy" id="3218"/>
    <lineage>
        <taxon>Eukaryota</taxon>
        <taxon>Viridiplantae</taxon>
        <taxon>Streptophyta</taxon>
        <taxon>Embryophyta</taxon>
        <taxon>Bryophyta</taxon>
        <taxon>Bryophytina</taxon>
        <taxon>Bryopsida</taxon>
        <taxon>Funariidae</taxon>
        <taxon>Funariales</taxon>
        <taxon>Funariaceae</taxon>
        <taxon>Physcomitrium</taxon>
    </lineage>
</organism>
<dbReference type="PANTHER" id="PTHR19376:SF69">
    <property type="entry name" value="DNA-DIRECTED RNA POLYMERASE"/>
    <property type="match status" value="1"/>
</dbReference>
<dbReference type="InterPro" id="IPR044893">
    <property type="entry name" value="RNA_pol_Rpb1_clamp_domain"/>
</dbReference>
<evidence type="ECO:0000256" key="7">
    <source>
        <dbReference type="ARBA" id="ARBA00048552"/>
    </source>
</evidence>
<dbReference type="InterPro" id="IPR007083">
    <property type="entry name" value="RNA_pol_Rpb1_4"/>
</dbReference>
<dbReference type="PANTHER" id="PTHR19376">
    <property type="entry name" value="DNA-DIRECTED RNA POLYMERASE"/>
    <property type="match status" value="1"/>
</dbReference>
<evidence type="ECO:0000259" key="8">
    <source>
        <dbReference type="SMART" id="SM00663"/>
    </source>
</evidence>
<dbReference type="EC" id="2.7.7.6" evidence="2"/>
<evidence type="ECO:0000256" key="3">
    <source>
        <dbReference type="ARBA" id="ARBA00022478"/>
    </source>
</evidence>
<dbReference type="Gene3D" id="1.10.132.30">
    <property type="match status" value="1"/>
</dbReference>
<dbReference type="Gene3D" id="2.40.40.20">
    <property type="match status" value="1"/>
</dbReference>
<sequence length="414" mass="46396">MASQLKTISFSFYSTEEIIQISSTQISNKDDIGSPALGTRALVYCSVCPDPKRCPGHIGFIQLKEPIFNPLCLKEIIKVVEMICPRCRSFNSIGRIKGKKQGTFRRYILGKRNKHCARAVITPDPNIDVDEVGIPLSFYSNLKVQKDGDYVLLNRQFSLQRMSLMAFRARMMLDSCTIGINPFVCPVFNADFDGDEMNVFYTSSYPSKAECDVLLAVDKCILSPQNSMPTVYAIQDTITGAFMMYKMNKLLRRSTLHDCMMVSHVHLDITNVHTSRDLILMLIKLISNESNLVIKSLTSSTIKNIIKSIFISKCGRDALMFLGSLQRIVDRWLLEEGLSIGYDDCVNKVSPIAINNVDIDDKNVDVVLNNIKNINQRLVVESVDKNNPLFTMIESGSKGSFVNLGQISSLVGQQ</sequence>
<name>A0A2K1JYM4_PHYPA</name>
<dbReference type="InterPro" id="IPR042102">
    <property type="entry name" value="RNA_pol_Rpb1_3_sf"/>
</dbReference>
<dbReference type="PaxDb" id="3218-PP1S120_48V6.1"/>
<gene>
    <name evidence="9" type="ORF">PHYPA_013745</name>
</gene>
<dbReference type="InterPro" id="IPR006592">
    <property type="entry name" value="RNA_pol_N"/>
</dbReference>
<dbReference type="Gene3D" id="1.10.274.100">
    <property type="entry name" value="RNA polymerase Rpb1, domain 3"/>
    <property type="match status" value="1"/>
</dbReference>
<dbReference type="EMBL" id="ABEU02000010">
    <property type="protein sequence ID" value="PNR46626.1"/>
    <property type="molecule type" value="Genomic_DNA"/>
</dbReference>
<dbReference type="SUPFAM" id="SSF64484">
    <property type="entry name" value="beta and beta-prime subunits of DNA dependent RNA-polymerase"/>
    <property type="match status" value="1"/>
</dbReference>
<dbReference type="GO" id="GO:0003899">
    <property type="term" value="F:DNA-directed RNA polymerase activity"/>
    <property type="evidence" value="ECO:0007669"/>
    <property type="project" value="UniProtKB-EC"/>
</dbReference>
<keyword evidence="6" id="KW-0804">Transcription</keyword>
<reference evidence="9 11" key="1">
    <citation type="journal article" date="2008" name="Science">
        <title>The Physcomitrella genome reveals evolutionary insights into the conquest of land by plants.</title>
        <authorList>
            <person name="Rensing S."/>
            <person name="Lang D."/>
            <person name="Zimmer A."/>
            <person name="Terry A."/>
            <person name="Salamov A."/>
            <person name="Shapiro H."/>
            <person name="Nishiyama T."/>
            <person name="Perroud P.-F."/>
            <person name="Lindquist E."/>
            <person name="Kamisugi Y."/>
            <person name="Tanahashi T."/>
            <person name="Sakakibara K."/>
            <person name="Fujita T."/>
            <person name="Oishi K."/>
            <person name="Shin-I T."/>
            <person name="Kuroki Y."/>
            <person name="Toyoda A."/>
            <person name="Suzuki Y."/>
            <person name="Hashimoto A."/>
            <person name="Yamaguchi K."/>
            <person name="Sugano A."/>
            <person name="Kohara Y."/>
            <person name="Fujiyama A."/>
            <person name="Anterola A."/>
            <person name="Aoki S."/>
            <person name="Ashton N."/>
            <person name="Barbazuk W.B."/>
            <person name="Barker E."/>
            <person name="Bennetzen J."/>
            <person name="Bezanilla M."/>
            <person name="Blankenship R."/>
            <person name="Cho S.H."/>
            <person name="Dutcher S."/>
            <person name="Estelle M."/>
            <person name="Fawcett J.A."/>
            <person name="Gundlach H."/>
            <person name="Hanada K."/>
            <person name="Heyl A."/>
            <person name="Hicks K.A."/>
            <person name="Hugh J."/>
            <person name="Lohr M."/>
            <person name="Mayer K."/>
            <person name="Melkozernov A."/>
            <person name="Murata T."/>
            <person name="Nelson D."/>
            <person name="Pils B."/>
            <person name="Prigge M."/>
            <person name="Reiss B."/>
            <person name="Renner T."/>
            <person name="Rombauts S."/>
            <person name="Rushton P."/>
            <person name="Sanderfoot A."/>
            <person name="Schween G."/>
            <person name="Shiu S.-H."/>
            <person name="Stueber K."/>
            <person name="Theodoulou F.L."/>
            <person name="Tu H."/>
            <person name="Van de Peer Y."/>
            <person name="Verrier P.J."/>
            <person name="Waters E."/>
            <person name="Wood A."/>
            <person name="Yang L."/>
            <person name="Cove D."/>
            <person name="Cuming A."/>
            <person name="Hasebe M."/>
            <person name="Lucas S."/>
            <person name="Mishler D.B."/>
            <person name="Reski R."/>
            <person name="Grigoriev I."/>
            <person name="Quatrano R.S."/>
            <person name="Boore J.L."/>
        </authorList>
    </citation>
    <scope>NUCLEOTIDE SEQUENCE [LARGE SCALE GENOMIC DNA]</scope>
    <source>
        <strain evidence="10 11">cv. Gransden 2004</strain>
    </source>
</reference>
<comment type="similarity">
    <text evidence="1">Belongs to the RNA polymerase beta' chain family.</text>
</comment>
<dbReference type="EnsemblPlants" id="Pp3c10_11540V3.1">
    <property type="protein sequence ID" value="Pp3c10_11540V3.1"/>
    <property type="gene ID" value="Pp3c10_11540"/>
</dbReference>
<dbReference type="GO" id="GO:0006351">
    <property type="term" value="P:DNA-templated transcription"/>
    <property type="evidence" value="ECO:0007669"/>
    <property type="project" value="InterPro"/>
</dbReference>
<keyword evidence="11" id="KW-1185">Reference proteome</keyword>
<dbReference type="GO" id="GO:0003677">
    <property type="term" value="F:DNA binding"/>
    <property type="evidence" value="ECO:0007669"/>
    <property type="project" value="InterPro"/>
</dbReference>
<evidence type="ECO:0000256" key="2">
    <source>
        <dbReference type="ARBA" id="ARBA00012418"/>
    </source>
</evidence>
<dbReference type="InParanoid" id="A0A2K1JYM4"/>
<keyword evidence="3" id="KW-0240">DNA-directed RNA polymerase</keyword>
<dbReference type="Gene3D" id="4.10.860.120">
    <property type="entry name" value="RNA polymerase II, clamp domain"/>
    <property type="match status" value="1"/>
</dbReference>
<proteinExistence type="inferred from homology"/>
<evidence type="ECO:0000313" key="10">
    <source>
        <dbReference type="EnsemblPlants" id="Pp3c10_11540V3.1"/>
    </source>
</evidence>
<dbReference type="InterPro" id="IPR000722">
    <property type="entry name" value="RNA_pol_asu"/>
</dbReference>
<dbReference type="Pfam" id="PF00623">
    <property type="entry name" value="RNA_pol_Rpb1_2"/>
    <property type="match status" value="2"/>
</dbReference>
<dbReference type="FunFam" id="2.40.40.20:FF:000019">
    <property type="entry name" value="DNA-directed RNA polymerase II subunit RPB1"/>
    <property type="match status" value="1"/>
</dbReference>
<evidence type="ECO:0000256" key="4">
    <source>
        <dbReference type="ARBA" id="ARBA00022679"/>
    </source>
</evidence>
<accession>A0A2K1JYM4</accession>
<dbReference type="Proteomes" id="UP000006727">
    <property type="component" value="Chromosome 10"/>
</dbReference>
<dbReference type="AlphaFoldDB" id="A0A2K1JYM4"/>
<keyword evidence="4" id="KW-0808">Transferase</keyword>
<dbReference type="InterPro" id="IPR007066">
    <property type="entry name" value="RNA_pol_Rpb1_3"/>
</dbReference>